<proteinExistence type="predicted"/>
<dbReference type="InterPro" id="IPR029068">
    <property type="entry name" value="Glyas_Bleomycin-R_OHBP_Dase"/>
</dbReference>
<dbReference type="SUPFAM" id="SSF54593">
    <property type="entry name" value="Glyoxalase/Bleomycin resistance protein/Dihydroxybiphenyl dioxygenase"/>
    <property type="match status" value="1"/>
</dbReference>
<dbReference type="EMBL" id="CP102173">
    <property type="protein sequence ID" value="UUP15272.1"/>
    <property type="molecule type" value="Genomic_DNA"/>
</dbReference>
<evidence type="ECO:0000313" key="2">
    <source>
        <dbReference type="EMBL" id="UUP15272.1"/>
    </source>
</evidence>
<sequence length="132" mass="14165">MKSIALPIADRERSYRFYRALGMDTPGAEAEDGVPEPLVVDVHGFAVILVPTEGFRYVLNGRPISPPSASECILTIELTEPSDVDSWHRTVLTAGGTSISAPAVRPWGYTAVVTDPDGHAWEATAPGIEHPV</sequence>
<evidence type="ECO:0000259" key="1">
    <source>
        <dbReference type="PROSITE" id="PS51819"/>
    </source>
</evidence>
<dbReference type="RefSeq" id="WP_232399327.1">
    <property type="nucleotide sequence ID" value="NZ_CP102173.1"/>
</dbReference>
<dbReference type="Proteomes" id="UP001316184">
    <property type="component" value="Chromosome"/>
</dbReference>
<evidence type="ECO:0000313" key="3">
    <source>
        <dbReference type="Proteomes" id="UP001316184"/>
    </source>
</evidence>
<accession>A0ABY5MCS7</accession>
<dbReference type="Pfam" id="PF00903">
    <property type="entry name" value="Glyoxalase"/>
    <property type="match status" value="1"/>
</dbReference>
<organism evidence="2 3">
    <name type="scientific">Aeromicrobium wangtongii</name>
    <dbReference type="NCBI Taxonomy" id="2969247"/>
    <lineage>
        <taxon>Bacteria</taxon>
        <taxon>Bacillati</taxon>
        <taxon>Actinomycetota</taxon>
        <taxon>Actinomycetes</taxon>
        <taxon>Propionibacteriales</taxon>
        <taxon>Nocardioidaceae</taxon>
        <taxon>Aeromicrobium</taxon>
    </lineage>
</organism>
<dbReference type="PROSITE" id="PS51819">
    <property type="entry name" value="VOC"/>
    <property type="match status" value="1"/>
</dbReference>
<gene>
    <name evidence="2" type="ORF">NQV15_08165</name>
</gene>
<feature type="domain" description="VOC" evidence="1">
    <location>
        <begin position="1"/>
        <end position="126"/>
    </location>
</feature>
<dbReference type="InterPro" id="IPR004360">
    <property type="entry name" value="Glyas_Fos-R_dOase_dom"/>
</dbReference>
<keyword evidence="3" id="KW-1185">Reference proteome</keyword>
<reference evidence="2 3" key="1">
    <citation type="submission" date="2022-08" db="EMBL/GenBank/DDBJ databases">
        <title>novel species in genus Aeromicrobium.</title>
        <authorList>
            <person name="Ye L."/>
        </authorList>
    </citation>
    <scope>NUCLEOTIDE SEQUENCE [LARGE SCALE GENOMIC DNA]</scope>
    <source>
        <strain evidence="3">zg-Y1379</strain>
    </source>
</reference>
<protein>
    <recommendedName>
        <fullName evidence="1">VOC domain-containing protein</fullName>
    </recommendedName>
</protein>
<dbReference type="PANTHER" id="PTHR36503:SF1">
    <property type="entry name" value="BLR2520 PROTEIN"/>
    <property type="match status" value="1"/>
</dbReference>
<dbReference type="Gene3D" id="3.10.180.10">
    <property type="entry name" value="2,3-Dihydroxybiphenyl 1,2-Dioxygenase, domain 1"/>
    <property type="match status" value="1"/>
</dbReference>
<name>A0ABY5MCS7_9ACTN</name>
<dbReference type="PANTHER" id="PTHR36503">
    <property type="entry name" value="BLR2520 PROTEIN"/>
    <property type="match status" value="1"/>
</dbReference>
<dbReference type="InterPro" id="IPR037523">
    <property type="entry name" value="VOC_core"/>
</dbReference>